<dbReference type="Pfam" id="PF16925">
    <property type="entry name" value="TetR_C_13"/>
    <property type="match status" value="1"/>
</dbReference>
<comment type="caution">
    <text evidence="6">The sequence shown here is derived from an EMBL/GenBank/DDBJ whole genome shotgun (WGS) entry which is preliminary data.</text>
</comment>
<organism evidence="6 7">
    <name type="scientific">Nitrospirillum amazonense</name>
    <dbReference type="NCBI Taxonomy" id="28077"/>
    <lineage>
        <taxon>Bacteria</taxon>
        <taxon>Pseudomonadati</taxon>
        <taxon>Pseudomonadota</taxon>
        <taxon>Alphaproteobacteria</taxon>
        <taxon>Rhodospirillales</taxon>
        <taxon>Azospirillaceae</taxon>
        <taxon>Nitrospirillum</taxon>
    </lineage>
</organism>
<dbReference type="SUPFAM" id="SSF48498">
    <property type="entry name" value="Tetracyclin repressor-like, C-terminal domain"/>
    <property type="match status" value="1"/>
</dbReference>
<feature type="DNA-binding region" description="H-T-H motif" evidence="4">
    <location>
        <begin position="32"/>
        <end position="51"/>
    </location>
</feature>
<dbReference type="Proteomes" id="UP000318050">
    <property type="component" value="Unassembled WGS sequence"/>
</dbReference>
<accession>A0A560I4L7</accession>
<evidence type="ECO:0000256" key="2">
    <source>
        <dbReference type="ARBA" id="ARBA00023125"/>
    </source>
</evidence>
<sequence length="197" mass="21243">MSTPSTAPSSTADEILACARSLVMAGGYNGFSYADIAAVVGIRKASIHHHFPNKVDLVRTLVARYRDEARTGIAELERHVSDPLAQLRSYAGYWEGCITDASASFCICAMLASELPILPEEVALEVRAHFRFLAAWLASVFERGAQQGLLRLSGTARAEAEAFLAAVHGAMLSARAYGDPKMFGVVMTPLLDRLSAR</sequence>
<dbReference type="InterPro" id="IPR011075">
    <property type="entry name" value="TetR_C"/>
</dbReference>
<dbReference type="GO" id="GO:0003677">
    <property type="term" value="F:DNA binding"/>
    <property type="evidence" value="ECO:0007669"/>
    <property type="project" value="UniProtKB-UniRule"/>
</dbReference>
<protein>
    <submittedName>
        <fullName evidence="6">TetR family transcriptional regulator</fullName>
    </submittedName>
</protein>
<keyword evidence="3" id="KW-0804">Transcription</keyword>
<name>A0A560I4L7_9PROT</name>
<dbReference type="InterPro" id="IPR001647">
    <property type="entry name" value="HTH_TetR"/>
</dbReference>
<dbReference type="Pfam" id="PF00440">
    <property type="entry name" value="TetR_N"/>
    <property type="match status" value="1"/>
</dbReference>
<dbReference type="PRINTS" id="PR00455">
    <property type="entry name" value="HTHTETR"/>
</dbReference>
<evidence type="ECO:0000313" key="7">
    <source>
        <dbReference type="Proteomes" id="UP000318050"/>
    </source>
</evidence>
<dbReference type="SUPFAM" id="SSF46689">
    <property type="entry name" value="Homeodomain-like"/>
    <property type="match status" value="1"/>
</dbReference>
<dbReference type="OrthoDB" id="9809772at2"/>
<gene>
    <name evidence="6" type="ORF">FBZ92_116202</name>
</gene>
<dbReference type="EMBL" id="VITT01000016">
    <property type="protein sequence ID" value="TWB53071.1"/>
    <property type="molecule type" value="Genomic_DNA"/>
</dbReference>
<reference evidence="6 7" key="1">
    <citation type="submission" date="2019-06" db="EMBL/GenBank/DDBJ databases">
        <title>Genomic Encyclopedia of Type Strains, Phase IV (KMG-V): Genome sequencing to study the core and pangenomes of soil and plant-associated prokaryotes.</title>
        <authorList>
            <person name="Whitman W."/>
        </authorList>
    </citation>
    <scope>NUCLEOTIDE SEQUENCE [LARGE SCALE GENOMIC DNA]</scope>
    <source>
        <strain evidence="6 7">BR 11140</strain>
    </source>
</reference>
<evidence type="ECO:0000256" key="3">
    <source>
        <dbReference type="ARBA" id="ARBA00023163"/>
    </source>
</evidence>
<proteinExistence type="predicted"/>
<keyword evidence="1" id="KW-0805">Transcription regulation</keyword>
<evidence type="ECO:0000256" key="1">
    <source>
        <dbReference type="ARBA" id="ARBA00023015"/>
    </source>
</evidence>
<dbReference type="InterPro" id="IPR036271">
    <property type="entry name" value="Tet_transcr_reg_TetR-rel_C_sf"/>
</dbReference>
<evidence type="ECO:0000313" key="6">
    <source>
        <dbReference type="EMBL" id="TWB53071.1"/>
    </source>
</evidence>
<dbReference type="InterPro" id="IPR009057">
    <property type="entry name" value="Homeodomain-like_sf"/>
</dbReference>
<dbReference type="PANTHER" id="PTHR47506:SF1">
    <property type="entry name" value="HTH-TYPE TRANSCRIPTIONAL REGULATOR YJDC"/>
    <property type="match status" value="1"/>
</dbReference>
<keyword evidence="2 4" id="KW-0238">DNA-binding</keyword>
<dbReference type="Gene3D" id="1.10.357.10">
    <property type="entry name" value="Tetracycline Repressor, domain 2"/>
    <property type="match status" value="1"/>
</dbReference>
<dbReference type="PANTHER" id="PTHR47506">
    <property type="entry name" value="TRANSCRIPTIONAL REGULATORY PROTEIN"/>
    <property type="match status" value="1"/>
</dbReference>
<evidence type="ECO:0000256" key="4">
    <source>
        <dbReference type="PROSITE-ProRule" id="PRU00335"/>
    </source>
</evidence>
<dbReference type="AlphaFoldDB" id="A0A560I4L7"/>
<evidence type="ECO:0000259" key="5">
    <source>
        <dbReference type="PROSITE" id="PS50977"/>
    </source>
</evidence>
<feature type="domain" description="HTH tetR-type" evidence="5">
    <location>
        <begin position="9"/>
        <end position="69"/>
    </location>
</feature>
<dbReference type="PROSITE" id="PS50977">
    <property type="entry name" value="HTH_TETR_2"/>
    <property type="match status" value="1"/>
</dbReference>